<keyword evidence="3" id="KW-0378">Hydrolase</keyword>
<keyword evidence="1" id="KW-0540">Nuclease</keyword>
<dbReference type="Proteomes" id="UP001501791">
    <property type="component" value="Unassembled WGS sequence"/>
</dbReference>
<feature type="domain" description="PIN" evidence="5">
    <location>
        <begin position="12"/>
        <end position="116"/>
    </location>
</feature>
<reference evidence="7 8" key="1">
    <citation type="journal article" date="2019" name="Int. J. Syst. Evol. Microbiol.">
        <title>The Global Catalogue of Microorganisms (GCM) 10K type strain sequencing project: providing services to taxonomists for standard genome sequencing and annotation.</title>
        <authorList>
            <consortium name="The Broad Institute Genomics Platform"/>
            <consortium name="The Broad Institute Genome Sequencing Center for Infectious Disease"/>
            <person name="Wu L."/>
            <person name="Ma J."/>
        </authorList>
    </citation>
    <scope>NUCLEOTIDE SEQUENCE [LARGE SCALE GENOMIC DNA]</scope>
    <source>
        <strain evidence="7 8">JCM 13319</strain>
    </source>
</reference>
<dbReference type="InterPro" id="IPR002716">
    <property type="entry name" value="PIN_dom"/>
</dbReference>
<organism evidence="7 8">
    <name type="scientific">Brevibacterium picturae</name>
    <dbReference type="NCBI Taxonomy" id="260553"/>
    <lineage>
        <taxon>Bacteria</taxon>
        <taxon>Bacillati</taxon>
        <taxon>Actinomycetota</taxon>
        <taxon>Actinomycetes</taxon>
        <taxon>Micrococcales</taxon>
        <taxon>Brevibacteriaceae</taxon>
        <taxon>Brevibacterium</taxon>
    </lineage>
</organism>
<accession>A0ABN2BKS6</accession>
<proteinExistence type="predicted"/>
<dbReference type="Pfam" id="PF26343">
    <property type="entry name" value="VapC50_C"/>
    <property type="match status" value="1"/>
</dbReference>
<dbReference type="RefSeq" id="WP_346035765.1">
    <property type="nucleotide sequence ID" value="NZ_BAAALY010000006.1"/>
</dbReference>
<dbReference type="InterPro" id="IPR029060">
    <property type="entry name" value="PIN-like_dom_sf"/>
</dbReference>
<comment type="caution">
    <text evidence="7">The sequence shown here is derived from an EMBL/GenBank/DDBJ whole genome shotgun (WGS) entry which is preliminary data.</text>
</comment>
<dbReference type="Pfam" id="PF13470">
    <property type="entry name" value="PIN_3"/>
    <property type="match status" value="1"/>
</dbReference>
<evidence type="ECO:0000313" key="8">
    <source>
        <dbReference type="Proteomes" id="UP001501791"/>
    </source>
</evidence>
<feature type="domain" description="VapC50 C-terminal" evidence="6">
    <location>
        <begin position="134"/>
        <end position="185"/>
    </location>
</feature>
<keyword evidence="8" id="KW-1185">Reference proteome</keyword>
<gene>
    <name evidence="7" type="ORF">GCM10009691_15870</name>
</gene>
<protein>
    <recommendedName>
        <fullName evidence="9">PIN domain-containing protein</fullName>
    </recommendedName>
</protein>
<name>A0ABN2BKS6_9MICO</name>
<sequence length="339" mass="36428">MSDAAAGNIRVAVLDACALVPIRLATTLLWLSEAGIFELLWSDRILDEVQRNLPKLGISEEKAAHRVSTMRDAFGEAALVDDFEHLIADMTCDPKDRHVLAAAVRAEADTLVTFNLKDFPPDSTSGLQVDALHPDTFLTGLLAEDPVGVVEALRRGSADLRNPAQTATDFLASLTGTVPIFANLAADQIRSRDESPDEPTSPITALVSADQDEAVAAFGEAGDMTDPAQVALQWWTVLDAEPDVARGLTFAPSAWGDYQWAVDMLADKSLASRVIRAVDEPDRIAFMRFIPEVAATAQAFAAYATTVTFLTLVRLDDGTWRVWGLGPALLAAKDIVGDA</sequence>
<evidence type="ECO:0000256" key="1">
    <source>
        <dbReference type="ARBA" id="ARBA00022722"/>
    </source>
</evidence>
<evidence type="ECO:0000256" key="3">
    <source>
        <dbReference type="ARBA" id="ARBA00022801"/>
    </source>
</evidence>
<evidence type="ECO:0000256" key="2">
    <source>
        <dbReference type="ARBA" id="ARBA00022723"/>
    </source>
</evidence>
<evidence type="ECO:0000259" key="6">
    <source>
        <dbReference type="Pfam" id="PF26343"/>
    </source>
</evidence>
<dbReference type="SUPFAM" id="SSF88723">
    <property type="entry name" value="PIN domain-like"/>
    <property type="match status" value="1"/>
</dbReference>
<dbReference type="EMBL" id="BAAALY010000006">
    <property type="protein sequence ID" value="GAA1542006.1"/>
    <property type="molecule type" value="Genomic_DNA"/>
</dbReference>
<evidence type="ECO:0008006" key="9">
    <source>
        <dbReference type="Google" id="ProtNLM"/>
    </source>
</evidence>
<evidence type="ECO:0000259" key="5">
    <source>
        <dbReference type="Pfam" id="PF13470"/>
    </source>
</evidence>
<evidence type="ECO:0000313" key="7">
    <source>
        <dbReference type="EMBL" id="GAA1542006.1"/>
    </source>
</evidence>
<evidence type="ECO:0000256" key="4">
    <source>
        <dbReference type="ARBA" id="ARBA00022842"/>
    </source>
</evidence>
<dbReference type="InterPro" id="IPR058652">
    <property type="entry name" value="VapC50_C"/>
</dbReference>
<keyword evidence="2" id="KW-0479">Metal-binding</keyword>
<keyword evidence="4" id="KW-0460">Magnesium</keyword>